<dbReference type="Gene3D" id="3.30.559.30">
    <property type="entry name" value="Nonribosomal peptide synthetase, condensation domain"/>
    <property type="match status" value="2"/>
</dbReference>
<keyword evidence="7" id="KW-0436">Ligase</keyword>
<dbReference type="InterPro" id="IPR009081">
    <property type="entry name" value="PP-bd_ACP"/>
</dbReference>
<comment type="caution">
    <text evidence="11">The sequence shown here is derived from an EMBL/GenBank/DDBJ whole genome shotgun (WGS) entry which is preliminary data.</text>
</comment>
<dbReference type="PROSITE" id="PS50075">
    <property type="entry name" value="CARRIER"/>
    <property type="match status" value="2"/>
</dbReference>
<dbReference type="SUPFAM" id="SSF53474">
    <property type="entry name" value="alpha/beta-Hydrolases"/>
    <property type="match status" value="1"/>
</dbReference>
<evidence type="ECO:0000256" key="6">
    <source>
        <dbReference type="ARBA" id="ARBA00022553"/>
    </source>
</evidence>
<dbReference type="FunFam" id="3.30.559.10:FF:000023">
    <property type="entry name" value="Non-ribosomal peptide synthetase"/>
    <property type="match status" value="1"/>
</dbReference>
<dbReference type="Pfam" id="PF00975">
    <property type="entry name" value="Thioesterase"/>
    <property type="match status" value="1"/>
</dbReference>
<dbReference type="InterPro" id="IPR023213">
    <property type="entry name" value="CAT-like_dom_sf"/>
</dbReference>
<feature type="region of interest" description="Disordered" evidence="9">
    <location>
        <begin position="1778"/>
        <end position="1801"/>
    </location>
</feature>
<evidence type="ECO:0000256" key="9">
    <source>
        <dbReference type="SAM" id="MobiDB-lite"/>
    </source>
</evidence>
<feature type="domain" description="Carrier" evidence="10">
    <location>
        <begin position="1708"/>
        <end position="1787"/>
    </location>
</feature>
<dbReference type="GO" id="GO:0031177">
    <property type="term" value="F:phosphopantetheine binding"/>
    <property type="evidence" value="ECO:0007669"/>
    <property type="project" value="InterPro"/>
</dbReference>
<feature type="region of interest" description="Disordered" evidence="9">
    <location>
        <begin position="2078"/>
        <end position="2110"/>
    </location>
</feature>
<dbReference type="InterPro" id="IPR045851">
    <property type="entry name" value="AMP-bd_C_sf"/>
</dbReference>
<dbReference type="SUPFAM" id="SSF56801">
    <property type="entry name" value="Acetyl-CoA synthetase-like"/>
    <property type="match status" value="1"/>
</dbReference>
<dbReference type="InterPro" id="IPR020845">
    <property type="entry name" value="AMP-binding_CS"/>
</dbReference>
<comment type="cofactor">
    <cofactor evidence="1">
        <name>pantetheine 4'-phosphate</name>
        <dbReference type="ChEBI" id="CHEBI:47942"/>
    </cofactor>
</comment>
<evidence type="ECO:0000259" key="10">
    <source>
        <dbReference type="PROSITE" id="PS50075"/>
    </source>
</evidence>
<keyword evidence="6" id="KW-0597">Phosphoprotein</keyword>
<dbReference type="SMART" id="SM00823">
    <property type="entry name" value="PKS_PP"/>
    <property type="match status" value="1"/>
</dbReference>
<dbReference type="InterPro" id="IPR042099">
    <property type="entry name" value="ANL_N_sf"/>
</dbReference>
<evidence type="ECO:0000256" key="2">
    <source>
        <dbReference type="ARBA" id="ARBA00005102"/>
    </source>
</evidence>
<dbReference type="EMBL" id="PNHG01000014">
    <property type="protein sequence ID" value="PMC63898.1"/>
    <property type="molecule type" value="Genomic_DNA"/>
</dbReference>
<dbReference type="RefSeq" id="WP_102724314.1">
    <property type="nucleotide sequence ID" value="NZ_PNHG01000014.1"/>
</dbReference>
<dbReference type="GO" id="GO:0044550">
    <property type="term" value="P:secondary metabolite biosynthetic process"/>
    <property type="evidence" value="ECO:0007669"/>
    <property type="project" value="TreeGrafter"/>
</dbReference>
<dbReference type="PANTHER" id="PTHR45527">
    <property type="entry name" value="NONRIBOSOMAL PEPTIDE SYNTHETASE"/>
    <property type="match status" value="1"/>
</dbReference>
<keyword evidence="12" id="KW-1185">Reference proteome</keyword>
<dbReference type="InterPro" id="IPR010071">
    <property type="entry name" value="AA_adenyl_dom"/>
</dbReference>
<comment type="pathway">
    <text evidence="2">Siderophore biosynthesis; mycobactin biosynthesis.</text>
</comment>
<feature type="domain" description="Carrier" evidence="10">
    <location>
        <begin position="1095"/>
        <end position="1175"/>
    </location>
</feature>
<sequence>MTNETIAPAVASTAVGGARTGARVAPERLSESIADAIGVHLDSADVKLRDHIPNSLTFLQMLLALEDEYGVTIDYAAMDPGVTVADLAAVIDAARGGADAGSAAGAAAGADPAVATGESDDGCAGKNGAGPADAVPLNPIQTAYLLGADEDIELGGQATYIYAESRHDYSLPQVEEAVRTVFGRHDVLFHRLDVDAGVLSPTGACLATVEVVGSGDDVDAAVGEIRRDMRTAARSSNEDGPMVAARLLADAGGCRMFIYFNMIVMDAGSVYLFFDELESLLAGEPPAPASRYGDALAAISARRRDGKRAEDLAYWEKKVADLPRRPEFPTAVRGDDDWSTRRLDTVLDAEITAKLGERARRIGVTLSSLVMAVNAAVVCRWLPESALTVNVTVSERSGLAAGTRVMGDFTSSMLVGVDAGRAATIDGLAETIDLDIREGLSHRGVSGVEVLQRFLRDAANQTQATAPVVFTSYLGGERGSGRSPVIERIYTQTAQVCLDIQVMPASGGMTLSWDVVDDYFPAVDAMFGAVAEALDVVAEGGEALPIRHAETEGAVARYNDAAGPIHDDTLVSLVEAAYAATPDAPAVRLAARGISYTYAEVWARAGRIARHLSDSGVGAGDAVIVRYTKHPDDIVNMVGALRAGAAFVPVDAGMPAQRQEYVVEASGASGPILDTGVIDELDRSGVAGVGKPAAAEVCDRAGSAGAHPSLGTAPDDLAYVIFTSGTTGRPKGVRISHRNCINTILDVNRRYGVTSADRIIGLSSLGFDLSVYDVFGAFAAGATVTMVGDERDADEILDVLREERVTLWNSAPALLELALVRAADDDVFPDVRTVLLSGDRIAAGLPARAMDMFPNASINSLGGATEGSIWSIHCPLQRDSLENRIPYGYPLANQGIHVLAPDGVHCPVGVPGEIHISGLGVAQGYAADPERTAAAFGDVPGIGRCYRTGDVGIFNAEGFVEFLGRRDRQVKIAGFRVELGEIESVLERSGLVTASMAAVVESGGRGLLACLYVPADDMTGSRDAVRAELARCLPAYMVPTVLLPVAHLPVTVNGKLDQEEIRRHVGAAGGGATADGEVAGAESGAAGAAGSAAAPGAIELVSGVFDEILGEAPSTSAADPACGAGESFFRRGGDSLQFQVMMRAIRQKTGVRLRFRDVIADPTIAHIAGLVSEAMRESGAESEAVAEAVSSLDCAGGAGSDAGGARESSASAHGKDPVEQFGDDPHAPFPLTDMQKAYYVGRNSGFELGGVTEHYYIESVTEPGTDIDRLEDALDNLIRRHPMLRVVFTAQATQRILPEVPRYRIAVADYRAADEATVVEAVRRKRDELSHQVFDLGSWPLFHLSAFALPDGRHRLFFSVDMIIGDGASQRIFIDDLDKLYRGTELPPVTGDYRTYVLEMKRREASAVGRGDETLTRTVVEDFPPGNTLPSIGAAADVDVPRMRRLSHTFTAAETALLRERASAADGSVSALLLACYATSLSLWSRGDSVGINITTYNRDPEIADFAGVFGDFTGVILMPVKAAADYDLRWWTAELRDRLLGHMAAGYSGVSLLGAIARHRGLPVGQAIAPFVYTSLLFGKGSAAGDGSGRGAHVLGDVDYAISQTPQVLLDNQVMEVGGRINVAWDFVEQILEPELVEDIFDHYIRSVSGFAGGCPEAAPLSVGQVRRLRLAVGGTSSSGGAIGDGVAGASSAERDRSGAISRIASGDLMGRVREYLTVITGMVRADLGGAEAGADDDLFLLGYDSLGFVNLMQRIQDMTGASVPLAEALAKPTPRGVAELVGQSTATPTDRRDADDPGASAADRSLVLLRSGDEARPIFLVHGGFGTVDIYRDLALAIPGGGQVWGVGFAEFERPFPHVIGIGDIAAHYSGRVREVLVDGAAPAIVGWSLGGTIAAEMVLRLADLDPALVFLDSLAPGIAVDVGDFGAESEKGLLSRVAPSIADLPHGTPVARLWAEFGGVDETDGERGARLRALAAAVAPTLLEDLGLSGDRVTATEFNSLRSLIDARTRYRPEGRVREALFVLPDDGEAHNHDQWRDHLVDDLCVAGVAGNHYSFVLGEDAALTGALIGEYIERRRQAPETDDRAADPSSEGIDRSRDRGNEMEHD</sequence>
<dbReference type="Gene3D" id="3.40.50.12780">
    <property type="entry name" value="N-terminal domain of ligase-like"/>
    <property type="match status" value="1"/>
</dbReference>
<accession>A0A2N6T3H3</accession>
<dbReference type="Pfam" id="PF00550">
    <property type="entry name" value="PP-binding"/>
    <property type="match status" value="2"/>
</dbReference>
<comment type="similarity">
    <text evidence="3">Belongs to the ATP-dependent AMP-binding enzyme family. MbtB subfamily.</text>
</comment>
<dbReference type="GO" id="GO:0043041">
    <property type="term" value="P:amino acid activation for nonribosomal peptide biosynthetic process"/>
    <property type="evidence" value="ECO:0007669"/>
    <property type="project" value="TreeGrafter"/>
</dbReference>
<dbReference type="Gene3D" id="3.30.559.10">
    <property type="entry name" value="Chloramphenicol acetyltransferase-like domain"/>
    <property type="match status" value="2"/>
</dbReference>
<dbReference type="InterPro" id="IPR000873">
    <property type="entry name" value="AMP-dep_synth/lig_dom"/>
</dbReference>
<dbReference type="NCBIfam" id="TIGR01733">
    <property type="entry name" value="AA-adenyl-dom"/>
    <property type="match status" value="1"/>
</dbReference>
<gene>
    <name evidence="11" type="ORF">CJ203_08880</name>
</gene>
<dbReference type="PROSITE" id="PS00455">
    <property type="entry name" value="AMP_BINDING"/>
    <property type="match status" value="1"/>
</dbReference>
<evidence type="ECO:0000256" key="3">
    <source>
        <dbReference type="ARBA" id="ARBA00007380"/>
    </source>
</evidence>
<evidence type="ECO:0000256" key="5">
    <source>
        <dbReference type="ARBA" id="ARBA00022450"/>
    </source>
</evidence>
<dbReference type="SUPFAM" id="SSF47336">
    <property type="entry name" value="ACP-like"/>
    <property type="match status" value="3"/>
</dbReference>
<feature type="region of interest" description="Disordered" evidence="9">
    <location>
        <begin position="1196"/>
        <end position="1225"/>
    </location>
</feature>
<dbReference type="SUPFAM" id="SSF52777">
    <property type="entry name" value="CoA-dependent acyltransferases"/>
    <property type="match status" value="4"/>
</dbReference>
<dbReference type="Pfam" id="PF00501">
    <property type="entry name" value="AMP-binding"/>
    <property type="match status" value="1"/>
</dbReference>
<dbReference type="InterPro" id="IPR001031">
    <property type="entry name" value="Thioesterase"/>
</dbReference>
<dbReference type="InterPro" id="IPR057737">
    <property type="entry name" value="Condensation_MtbB-like"/>
</dbReference>
<evidence type="ECO:0000256" key="1">
    <source>
        <dbReference type="ARBA" id="ARBA00001957"/>
    </source>
</evidence>
<name>A0A2N6T3H3_9CORY</name>
<dbReference type="Gene3D" id="3.30.300.30">
    <property type="match status" value="1"/>
</dbReference>
<evidence type="ECO:0000256" key="8">
    <source>
        <dbReference type="ARBA" id="ARBA00033440"/>
    </source>
</evidence>
<dbReference type="PANTHER" id="PTHR45527:SF10">
    <property type="entry name" value="PYOCHELIN SYNTHASE PCHF"/>
    <property type="match status" value="1"/>
</dbReference>
<evidence type="ECO:0000313" key="11">
    <source>
        <dbReference type="EMBL" id="PMC63898.1"/>
    </source>
</evidence>
<dbReference type="GO" id="GO:0016874">
    <property type="term" value="F:ligase activity"/>
    <property type="evidence" value="ECO:0007669"/>
    <property type="project" value="UniProtKB-KW"/>
</dbReference>
<dbReference type="GO" id="GO:0008610">
    <property type="term" value="P:lipid biosynthetic process"/>
    <property type="evidence" value="ECO:0007669"/>
    <property type="project" value="UniProtKB-ARBA"/>
</dbReference>
<protein>
    <recommendedName>
        <fullName evidence="4">Phenyloxazoline synthase MbtB</fullName>
    </recommendedName>
    <alternativeName>
        <fullName evidence="8">Mycobactin synthetase protein B</fullName>
    </alternativeName>
</protein>
<feature type="compositionally biased region" description="Basic and acidic residues" evidence="9">
    <location>
        <begin position="1213"/>
        <end position="1225"/>
    </location>
</feature>
<dbReference type="InterPro" id="IPR001242">
    <property type="entry name" value="Condensation_dom"/>
</dbReference>
<dbReference type="Pfam" id="PF00668">
    <property type="entry name" value="Condensation"/>
    <property type="match status" value="2"/>
</dbReference>
<proteinExistence type="inferred from homology"/>
<feature type="compositionally biased region" description="Low complexity" evidence="9">
    <location>
        <begin position="1203"/>
        <end position="1212"/>
    </location>
</feature>
<evidence type="ECO:0000256" key="4">
    <source>
        <dbReference type="ARBA" id="ARBA00016743"/>
    </source>
</evidence>
<organism evidence="11 12">
    <name type="scientific">Corynebacterium tuscaniense</name>
    <dbReference type="NCBI Taxonomy" id="302449"/>
    <lineage>
        <taxon>Bacteria</taxon>
        <taxon>Bacillati</taxon>
        <taxon>Actinomycetota</taxon>
        <taxon>Actinomycetes</taxon>
        <taxon>Mycobacteriales</taxon>
        <taxon>Corynebacteriaceae</taxon>
        <taxon>Corynebacterium</taxon>
    </lineage>
</organism>
<dbReference type="Gene3D" id="3.40.50.1820">
    <property type="entry name" value="alpha/beta hydrolase"/>
    <property type="match status" value="1"/>
</dbReference>
<dbReference type="InterPro" id="IPR036736">
    <property type="entry name" value="ACP-like_sf"/>
</dbReference>
<keyword evidence="5" id="KW-0596">Phosphopantetheine</keyword>
<dbReference type="GO" id="GO:0005737">
    <property type="term" value="C:cytoplasm"/>
    <property type="evidence" value="ECO:0007669"/>
    <property type="project" value="TreeGrafter"/>
</dbReference>
<dbReference type="CDD" id="cd19535">
    <property type="entry name" value="Cyc_NRPS"/>
    <property type="match status" value="1"/>
</dbReference>
<dbReference type="Gene3D" id="1.10.1200.10">
    <property type="entry name" value="ACP-like"/>
    <property type="match status" value="3"/>
</dbReference>
<evidence type="ECO:0000256" key="7">
    <source>
        <dbReference type="ARBA" id="ARBA00022598"/>
    </source>
</evidence>
<dbReference type="InterPro" id="IPR020806">
    <property type="entry name" value="PKS_PP-bd"/>
</dbReference>
<reference evidence="11 12" key="1">
    <citation type="submission" date="2017-09" db="EMBL/GenBank/DDBJ databases">
        <title>Bacterial strain isolated from the female urinary microbiota.</title>
        <authorList>
            <person name="Thomas-White K."/>
            <person name="Kumar N."/>
            <person name="Forster S."/>
            <person name="Putonti C."/>
            <person name="Lawley T."/>
            <person name="Wolfe A.J."/>
        </authorList>
    </citation>
    <scope>NUCLEOTIDE SEQUENCE [LARGE SCALE GENOMIC DNA]</scope>
    <source>
        <strain evidence="11 12">UMB0792</strain>
    </source>
</reference>
<dbReference type="InterPro" id="IPR029058">
    <property type="entry name" value="AB_hydrolase_fold"/>
</dbReference>
<dbReference type="Proteomes" id="UP000235836">
    <property type="component" value="Unassembled WGS sequence"/>
</dbReference>
<feature type="region of interest" description="Disordered" evidence="9">
    <location>
        <begin position="112"/>
        <end position="131"/>
    </location>
</feature>
<evidence type="ECO:0000313" key="12">
    <source>
        <dbReference type="Proteomes" id="UP000235836"/>
    </source>
</evidence>
<dbReference type="UniPathway" id="UPA00011"/>